<evidence type="ECO:0008006" key="4">
    <source>
        <dbReference type="Google" id="ProtNLM"/>
    </source>
</evidence>
<feature type="transmembrane region" description="Helical" evidence="1">
    <location>
        <begin position="42"/>
        <end position="60"/>
    </location>
</feature>
<feature type="transmembrane region" description="Helical" evidence="1">
    <location>
        <begin position="80"/>
        <end position="101"/>
    </location>
</feature>
<evidence type="ECO:0000313" key="3">
    <source>
        <dbReference type="Proteomes" id="UP001172082"/>
    </source>
</evidence>
<dbReference type="EMBL" id="JAUJEA010000005">
    <property type="protein sequence ID" value="MDN5202918.1"/>
    <property type="molecule type" value="Genomic_DNA"/>
</dbReference>
<dbReference type="Proteomes" id="UP001172082">
    <property type="component" value="Unassembled WGS sequence"/>
</dbReference>
<organism evidence="2 3">
    <name type="scientific">Splendidivirga corallicola</name>
    <dbReference type="NCBI Taxonomy" id="3051826"/>
    <lineage>
        <taxon>Bacteria</taxon>
        <taxon>Pseudomonadati</taxon>
        <taxon>Bacteroidota</taxon>
        <taxon>Cytophagia</taxon>
        <taxon>Cytophagales</taxon>
        <taxon>Splendidivirgaceae</taxon>
        <taxon>Splendidivirga</taxon>
    </lineage>
</organism>
<feature type="transmembrane region" description="Helical" evidence="1">
    <location>
        <begin position="6"/>
        <end position="30"/>
    </location>
</feature>
<evidence type="ECO:0000313" key="2">
    <source>
        <dbReference type="EMBL" id="MDN5202918.1"/>
    </source>
</evidence>
<proteinExistence type="predicted"/>
<accession>A0ABT8KR64</accession>
<sequence>MSEGFIEFAIYLTYILVVIAALAVIILPLINAFNDLSSLVKVGIGVGVLLVIFGIGYALSGSELIDAAVKQGVTTGQFKFVGGAITAMYILIFAAIIGIIFTEVNKTLK</sequence>
<reference evidence="2" key="1">
    <citation type="submission" date="2023-06" db="EMBL/GenBank/DDBJ databases">
        <title>Genomic of Parafulvivirga corallium.</title>
        <authorList>
            <person name="Wang G."/>
        </authorList>
    </citation>
    <scope>NUCLEOTIDE SEQUENCE</scope>
    <source>
        <strain evidence="2">BMA10</strain>
    </source>
</reference>
<keyword evidence="1" id="KW-1133">Transmembrane helix</keyword>
<keyword evidence="1" id="KW-0812">Transmembrane</keyword>
<protein>
    <recommendedName>
        <fullName evidence="4">MotA/TolQ/ExbB proton channel domain-containing protein</fullName>
    </recommendedName>
</protein>
<keyword evidence="3" id="KW-1185">Reference proteome</keyword>
<evidence type="ECO:0000256" key="1">
    <source>
        <dbReference type="SAM" id="Phobius"/>
    </source>
</evidence>
<comment type="caution">
    <text evidence="2">The sequence shown here is derived from an EMBL/GenBank/DDBJ whole genome shotgun (WGS) entry which is preliminary data.</text>
</comment>
<gene>
    <name evidence="2" type="ORF">QQ008_16125</name>
</gene>
<name>A0ABT8KR64_9BACT</name>
<dbReference type="RefSeq" id="WP_346752937.1">
    <property type="nucleotide sequence ID" value="NZ_JAUJEA010000005.1"/>
</dbReference>
<keyword evidence="1" id="KW-0472">Membrane</keyword>